<evidence type="ECO:0000313" key="1">
    <source>
        <dbReference type="EMBL" id="KAJ1163089.1"/>
    </source>
</evidence>
<comment type="caution">
    <text evidence="1">The sequence shown here is derived from an EMBL/GenBank/DDBJ whole genome shotgun (WGS) entry which is preliminary data.</text>
</comment>
<proteinExistence type="predicted"/>
<accession>A0AAV7SEY0</accession>
<evidence type="ECO:0000313" key="2">
    <source>
        <dbReference type="Proteomes" id="UP001066276"/>
    </source>
</evidence>
<keyword evidence="2" id="KW-1185">Reference proteome</keyword>
<dbReference type="EMBL" id="JANPWB010000008">
    <property type="protein sequence ID" value="KAJ1163089.1"/>
    <property type="molecule type" value="Genomic_DNA"/>
</dbReference>
<gene>
    <name evidence="1" type="ORF">NDU88_003552</name>
</gene>
<evidence type="ECO:0008006" key="3">
    <source>
        <dbReference type="Google" id="ProtNLM"/>
    </source>
</evidence>
<sequence length="147" mass="16591">MKDDADLDCGQIILQVGTGKGPSDFIAVEGEKTKVLFDSGAKITIIVNRFYQDQLRGKVNLMKSDIKPCAYGGEPIELHAYFIGFIEYERRYTMGKVYVSKKGGSIISWMHQKDLGVMLDPNSFLPIILRERPDVKLVKDEKDNMSL</sequence>
<protein>
    <recommendedName>
        <fullName evidence="3">Peptidase A2 domain-containing protein</fullName>
    </recommendedName>
</protein>
<name>A0AAV7SEY0_PLEWA</name>
<dbReference type="SUPFAM" id="SSF50630">
    <property type="entry name" value="Acid proteases"/>
    <property type="match status" value="1"/>
</dbReference>
<dbReference type="AlphaFoldDB" id="A0AAV7SEY0"/>
<organism evidence="1 2">
    <name type="scientific">Pleurodeles waltl</name>
    <name type="common">Iberian ribbed newt</name>
    <dbReference type="NCBI Taxonomy" id="8319"/>
    <lineage>
        <taxon>Eukaryota</taxon>
        <taxon>Metazoa</taxon>
        <taxon>Chordata</taxon>
        <taxon>Craniata</taxon>
        <taxon>Vertebrata</taxon>
        <taxon>Euteleostomi</taxon>
        <taxon>Amphibia</taxon>
        <taxon>Batrachia</taxon>
        <taxon>Caudata</taxon>
        <taxon>Salamandroidea</taxon>
        <taxon>Salamandridae</taxon>
        <taxon>Pleurodelinae</taxon>
        <taxon>Pleurodeles</taxon>
    </lineage>
</organism>
<dbReference type="InterPro" id="IPR021109">
    <property type="entry name" value="Peptidase_aspartic_dom_sf"/>
</dbReference>
<reference evidence="1" key="1">
    <citation type="journal article" date="2022" name="bioRxiv">
        <title>Sequencing and chromosome-scale assembly of the giantPleurodeles waltlgenome.</title>
        <authorList>
            <person name="Brown T."/>
            <person name="Elewa A."/>
            <person name="Iarovenko S."/>
            <person name="Subramanian E."/>
            <person name="Araus A.J."/>
            <person name="Petzold A."/>
            <person name="Susuki M."/>
            <person name="Suzuki K.-i.T."/>
            <person name="Hayashi T."/>
            <person name="Toyoda A."/>
            <person name="Oliveira C."/>
            <person name="Osipova E."/>
            <person name="Leigh N.D."/>
            <person name="Simon A."/>
            <person name="Yun M.H."/>
        </authorList>
    </citation>
    <scope>NUCLEOTIDE SEQUENCE</scope>
    <source>
        <strain evidence="1">20211129_DDA</strain>
        <tissue evidence="1">Liver</tissue>
    </source>
</reference>
<dbReference type="Proteomes" id="UP001066276">
    <property type="component" value="Chromosome 4_2"/>
</dbReference>